<protein>
    <recommendedName>
        <fullName evidence="1">Type VI secretion system effector TseH-like domain-containing protein</fullName>
    </recommendedName>
</protein>
<dbReference type="Pfam" id="PF25218">
    <property type="entry name" value="TseH"/>
    <property type="match status" value="1"/>
</dbReference>
<reference evidence="2" key="1">
    <citation type="submission" date="2018-05" db="EMBL/GenBank/DDBJ databases">
        <authorList>
            <person name="Lanie J.A."/>
            <person name="Ng W.-L."/>
            <person name="Kazmierczak K.M."/>
            <person name="Andrzejewski T.M."/>
            <person name="Davidsen T.M."/>
            <person name="Wayne K.J."/>
            <person name="Tettelin H."/>
            <person name="Glass J.I."/>
            <person name="Rusch D."/>
            <person name="Podicherti R."/>
            <person name="Tsui H.-C.T."/>
            <person name="Winkler M.E."/>
        </authorList>
    </citation>
    <scope>NUCLEOTIDE SEQUENCE</scope>
</reference>
<dbReference type="AlphaFoldDB" id="A0A382U5Q7"/>
<gene>
    <name evidence="2" type="ORF">METZ01_LOCUS382500</name>
</gene>
<feature type="non-terminal residue" evidence="2">
    <location>
        <position position="1"/>
    </location>
</feature>
<evidence type="ECO:0000313" key="2">
    <source>
        <dbReference type="EMBL" id="SVD29646.1"/>
    </source>
</evidence>
<evidence type="ECO:0000259" key="1">
    <source>
        <dbReference type="Pfam" id="PF25218"/>
    </source>
</evidence>
<feature type="non-terminal residue" evidence="2">
    <location>
        <position position="170"/>
    </location>
</feature>
<name>A0A382U5Q7_9ZZZZ</name>
<accession>A0A382U5Q7</accession>
<dbReference type="InterPro" id="IPR057382">
    <property type="entry name" value="TseH"/>
</dbReference>
<sequence>VKNKDFIIVLSWPNGIVNGAGSWYDFFFSKNGTYKFGHTALILIDSGTGKLYYMDYGRFEASSSHGRIRDEETDSALSLKINPVIADGRIANLKDILLEISRNESTQDLFLQKENVEKMYAKVIRNANFKLTYDYAKAIQKKGLIPYGPFLKGGLTCGRFVYKTVRSSQA</sequence>
<feature type="domain" description="Type VI secretion system effector TseH-like" evidence="1">
    <location>
        <begin position="7"/>
        <end position="168"/>
    </location>
</feature>
<proteinExistence type="predicted"/>
<organism evidence="2">
    <name type="scientific">marine metagenome</name>
    <dbReference type="NCBI Taxonomy" id="408172"/>
    <lineage>
        <taxon>unclassified sequences</taxon>
        <taxon>metagenomes</taxon>
        <taxon>ecological metagenomes</taxon>
    </lineage>
</organism>
<dbReference type="EMBL" id="UINC01141732">
    <property type="protein sequence ID" value="SVD29646.1"/>
    <property type="molecule type" value="Genomic_DNA"/>
</dbReference>